<organism evidence="1 2">
    <name type="scientific">Candidatus Woesebacteria bacterium RIFCSPHIGHO2_12_FULL_41_24</name>
    <dbReference type="NCBI Taxonomy" id="1802510"/>
    <lineage>
        <taxon>Bacteria</taxon>
        <taxon>Candidatus Woeseibacteriota</taxon>
    </lineage>
</organism>
<evidence type="ECO:0000313" key="2">
    <source>
        <dbReference type="Proteomes" id="UP000178603"/>
    </source>
</evidence>
<dbReference type="GO" id="GO:0006355">
    <property type="term" value="P:regulation of DNA-templated transcription"/>
    <property type="evidence" value="ECO:0007669"/>
    <property type="project" value="InterPro"/>
</dbReference>
<name>A0A1F8AT37_9BACT</name>
<accession>A0A1F8AT37</accession>
<gene>
    <name evidence="1" type="ORF">A3E44_01640</name>
</gene>
<dbReference type="SUPFAM" id="SSF46894">
    <property type="entry name" value="C-terminal effector domain of the bipartite response regulators"/>
    <property type="match status" value="1"/>
</dbReference>
<dbReference type="AlphaFoldDB" id="A0A1F8AT37"/>
<reference evidence="1 2" key="1">
    <citation type="journal article" date="2016" name="Nat. Commun.">
        <title>Thousands of microbial genomes shed light on interconnected biogeochemical processes in an aquifer system.</title>
        <authorList>
            <person name="Anantharaman K."/>
            <person name="Brown C.T."/>
            <person name="Hug L.A."/>
            <person name="Sharon I."/>
            <person name="Castelle C.J."/>
            <person name="Probst A.J."/>
            <person name="Thomas B.C."/>
            <person name="Singh A."/>
            <person name="Wilkins M.J."/>
            <person name="Karaoz U."/>
            <person name="Brodie E.L."/>
            <person name="Williams K.H."/>
            <person name="Hubbard S.S."/>
            <person name="Banfield J.F."/>
        </authorList>
    </citation>
    <scope>NUCLEOTIDE SEQUENCE [LARGE SCALE GENOMIC DNA]</scope>
</reference>
<evidence type="ECO:0000313" key="1">
    <source>
        <dbReference type="EMBL" id="OGM54841.1"/>
    </source>
</evidence>
<dbReference type="Proteomes" id="UP000178603">
    <property type="component" value="Unassembled WGS sequence"/>
</dbReference>
<dbReference type="InterPro" id="IPR036388">
    <property type="entry name" value="WH-like_DNA-bd_sf"/>
</dbReference>
<sequence>MPEHEIGGRKFTVGDRTEECLFLLARGNSYQAIAEACDISISTVGNLLSQATQKARKAGINVAGAQDLASWIFPK</sequence>
<proteinExistence type="predicted"/>
<dbReference type="EMBL" id="MGGW01000009">
    <property type="protein sequence ID" value="OGM54841.1"/>
    <property type="molecule type" value="Genomic_DNA"/>
</dbReference>
<dbReference type="Gene3D" id="1.10.10.10">
    <property type="entry name" value="Winged helix-like DNA-binding domain superfamily/Winged helix DNA-binding domain"/>
    <property type="match status" value="1"/>
</dbReference>
<dbReference type="GO" id="GO:0003677">
    <property type="term" value="F:DNA binding"/>
    <property type="evidence" value="ECO:0007669"/>
    <property type="project" value="InterPro"/>
</dbReference>
<comment type="caution">
    <text evidence="1">The sequence shown here is derived from an EMBL/GenBank/DDBJ whole genome shotgun (WGS) entry which is preliminary data.</text>
</comment>
<dbReference type="InterPro" id="IPR016032">
    <property type="entry name" value="Sig_transdc_resp-reg_C-effctor"/>
</dbReference>
<protein>
    <submittedName>
        <fullName evidence="1">Uncharacterized protein</fullName>
    </submittedName>
</protein>